<feature type="domain" description="HTH tetR-type" evidence="2">
    <location>
        <begin position="4"/>
        <end position="64"/>
    </location>
</feature>
<dbReference type="PROSITE" id="PS50977">
    <property type="entry name" value="HTH_TETR_2"/>
    <property type="match status" value="1"/>
</dbReference>
<gene>
    <name evidence="3" type="ORF">SDC9_49526</name>
</gene>
<accession>A0A644WID0</accession>
<dbReference type="AlphaFoldDB" id="A0A644WID0"/>
<dbReference type="PANTHER" id="PTHR43479:SF11">
    <property type="entry name" value="ACREF_ENVCD OPERON REPRESSOR-RELATED"/>
    <property type="match status" value="1"/>
</dbReference>
<dbReference type="InterPro" id="IPR001647">
    <property type="entry name" value="HTH_TetR"/>
</dbReference>
<dbReference type="EMBL" id="VSSQ01000938">
    <property type="protein sequence ID" value="MPM03261.1"/>
    <property type="molecule type" value="Genomic_DNA"/>
</dbReference>
<organism evidence="3">
    <name type="scientific">bioreactor metagenome</name>
    <dbReference type="NCBI Taxonomy" id="1076179"/>
    <lineage>
        <taxon>unclassified sequences</taxon>
        <taxon>metagenomes</taxon>
        <taxon>ecological metagenomes</taxon>
    </lineage>
</organism>
<dbReference type="Gene3D" id="1.10.357.10">
    <property type="entry name" value="Tetracycline Repressor, domain 2"/>
    <property type="match status" value="1"/>
</dbReference>
<evidence type="ECO:0000313" key="3">
    <source>
        <dbReference type="EMBL" id="MPM03261.1"/>
    </source>
</evidence>
<sequence>MDSKEKMKHIQKTAFNLFLNNGYEATTIRTICKKAGVEAPTIYNFFTSKKGLFLSIVSSLWEKYLEESSCYFNDTSNISPDKKLFAFFRFSIKYTLENLDETRFFLRFSLFPPSEVQEDTINFLLHQQKHKYDYIGGIVNDCIQQELISASQDQATNIFMKFVNSNTFDIIFSHWSPSEEELLEAWNTFFACLLNRNLNH</sequence>
<comment type="caution">
    <text evidence="3">The sequence shown here is derived from an EMBL/GenBank/DDBJ whole genome shotgun (WGS) entry which is preliminary data.</text>
</comment>
<dbReference type="PRINTS" id="PR00455">
    <property type="entry name" value="HTHTETR"/>
</dbReference>
<reference evidence="3" key="1">
    <citation type="submission" date="2019-08" db="EMBL/GenBank/DDBJ databases">
        <authorList>
            <person name="Kucharzyk K."/>
            <person name="Murdoch R.W."/>
            <person name="Higgins S."/>
            <person name="Loffler F."/>
        </authorList>
    </citation>
    <scope>NUCLEOTIDE SEQUENCE</scope>
</reference>
<name>A0A644WID0_9ZZZZ</name>
<dbReference type="Gene3D" id="1.10.10.60">
    <property type="entry name" value="Homeodomain-like"/>
    <property type="match status" value="1"/>
</dbReference>
<keyword evidence="1" id="KW-0238">DNA-binding</keyword>
<dbReference type="GO" id="GO:0003677">
    <property type="term" value="F:DNA binding"/>
    <property type="evidence" value="ECO:0007669"/>
    <property type="project" value="UniProtKB-KW"/>
</dbReference>
<dbReference type="PANTHER" id="PTHR43479">
    <property type="entry name" value="ACREF/ENVCD OPERON REPRESSOR-RELATED"/>
    <property type="match status" value="1"/>
</dbReference>
<dbReference type="InterPro" id="IPR050624">
    <property type="entry name" value="HTH-type_Tx_Regulator"/>
</dbReference>
<dbReference type="InterPro" id="IPR023772">
    <property type="entry name" value="DNA-bd_HTH_TetR-type_CS"/>
</dbReference>
<protein>
    <recommendedName>
        <fullName evidence="2">HTH tetR-type domain-containing protein</fullName>
    </recommendedName>
</protein>
<evidence type="ECO:0000259" key="2">
    <source>
        <dbReference type="PROSITE" id="PS50977"/>
    </source>
</evidence>
<dbReference type="SUPFAM" id="SSF46689">
    <property type="entry name" value="Homeodomain-like"/>
    <property type="match status" value="1"/>
</dbReference>
<proteinExistence type="predicted"/>
<dbReference type="PROSITE" id="PS01081">
    <property type="entry name" value="HTH_TETR_1"/>
    <property type="match status" value="1"/>
</dbReference>
<dbReference type="InterPro" id="IPR009057">
    <property type="entry name" value="Homeodomain-like_sf"/>
</dbReference>
<dbReference type="Pfam" id="PF00440">
    <property type="entry name" value="TetR_N"/>
    <property type="match status" value="1"/>
</dbReference>
<evidence type="ECO:0000256" key="1">
    <source>
        <dbReference type="ARBA" id="ARBA00023125"/>
    </source>
</evidence>